<keyword evidence="2" id="KW-0560">Oxidoreductase</keyword>
<dbReference type="GO" id="GO:0016616">
    <property type="term" value="F:oxidoreductase activity, acting on the CH-OH group of donors, NAD or NADP as acceptor"/>
    <property type="evidence" value="ECO:0007669"/>
    <property type="project" value="TreeGrafter"/>
</dbReference>
<dbReference type="OrthoDB" id="9803333at2"/>
<dbReference type="PANTHER" id="PTHR42760">
    <property type="entry name" value="SHORT-CHAIN DEHYDROGENASES/REDUCTASES FAMILY MEMBER"/>
    <property type="match status" value="1"/>
</dbReference>
<proteinExistence type="inferred from homology"/>
<evidence type="ECO:0008006" key="5">
    <source>
        <dbReference type="Google" id="ProtNLM"/>
    </source>
</evidence>
<dbReference type="PRINTS" id="PR00081">
    <property type="entry name" value="GDHRDH"/>
</dbReference>
<dbReference type="InterPro" id="IPR002347">
    <property type="entry name" value="SDR_fam"/>
</dbReference>
<organism evidence="3 4">
    <name type="scientific">Paenibacillus yonginensis</name>
    <dbReference type="NCBI Taxonomy" id="1462996"/>
    <lineage>
        <taxon>Bacteria</taxon>
        <taxon>Bacillati</taxon>
        <taxon>Bacillota</taxon>
        <taxon>Bacilli</taxon>
        <taxon>Bacillales</taxon>
        <taxon>Paenibacillaceae</taxon>
        <taxon>Paenibacillus</taxon>
    </lineage>
</organism>
<dbReference type="PROSITE" id="PS00061">
    <property type="entry name" value="ADH_SHORT"/>
    <property type="match status" value="1"/>
</dbReference>
<dbReference type="EMBL" id="CP014167">
    <property type="protein sequence ID" value="ANS76524.1"/>
    <property type="molecule type" value="Genomic_DNA"/>
</dbReference>
<keyword evidence="4" id="KW-1185">Reference proteome</keyword>
<dbReference type="CDD" id="cd05233">
    <property type="entry name" value="SDR_c"/>
    <property type="match status" value="1"/>
</dbReference>
<dbReference type="Pfam" id="PF13561">
    <property type="entry name" value="adh_short_C2"/>
    <property type="match status" value="1"/>
</dbReference>
<evidence type="ECO:0000313" key="3">
    <source>
        <dbReference type="EMBL" id="ANS76524.1"/>
    </source>
</evidence>
<dbReference type="GO" id="GO:0008206">
    <property type="term" value="P:bile acid metabolic process"/>
    <property type="evidence" value="ECO:0007669"/>
    <property type="project" value="UniProtKB-ARBA"/>
</dbReference>
<evidence type="ECO:0000256" key="1">
    <source>
        <dbReference type="ARBA" id="ARBA00006484"/>
    </source>
</evidence>
<dbReference type="InterPro" id="IPR036291">
    <property type="entry name" value="NAD(P)-bd_dom_sf"/>
</dbReference>
<gene>
    <name evidence="3" type="ORF">AWM70_19695</name>
</gene>
<evidence type="ECO:0000313" key="4">
    <source>
        <dbReference type="Proteomes" id="UP000092573"/>
    </source>
</evidence>
<reference evidence="3 4" key="1">
    <citation type="submission" date="2016-01" db="EMBL/GenBank/DDBJ databases">
        <title>Complete Genome Sequence of Paenibacillus yonginensis DCY84, a novel Plant Growth-Promoting Bacteria with Elicitation of Induced Systemic Resistance.</title>
        <authorList>
            <person name="Kim Y.J."/>
            <person name="Yang D.C."/>
            <person name="Sukweenadhi J."/>
        </authorList>
    </citation>
    <scope>NUCLEOTIDE SEQUENCE [LARGE SCALE GENOMIC DNA]</scope>
    <source>
        <strain evidence="3 4">DCY84</strain>
    </source>
</reference>
<dbReference type="Gene3D" id="3.40.50.720">
    <property type="entry name" value="NAD(P)-binding Rossmann-like Domain"/>
    <property type="match status" value="1"/>
</dbReference>
<dbReference type="Proteomes" id="UP000092573">
    <property type="component" value="Chromosome"/>
</dbReference>
<dbReference type="InterPro" id="IPR020904">
    <property type="entry name" value="Sc_DH/Rdtase_CS"/>
</dbReference>
<dbReference type="SUPFAM" id="SSF51735">
    <property type="entry name" value="NAD(P)-binding Rossmann-fold domains"/>
    <property type="match status" value="1"/>
</dbReference>
<protein>
    <recommendedName>
        <fullName evidence="5">3-oxoacyl-ACP reductase</fullName>
    </recommendedName>
</protein>
<dbReference type="PRINTS" id="PR00080">
    <property type="entry name" value="SDRFAMILY"/>
</dbReference>
<accession>A0A1B1N523</accession>
<dbReference type="AlphaFoldDB" id="A0A1B1N523"/>
<sequence>MDLKLTNKVAVVTGASKGIGLAIVRKFIEEGASVVAVSRTLTEELADLVEKKSVKHLPIDVSMERNTAELSKKLGEVFGRIDILINSIGAVDKRRGEGFLATPNEEWEQLYDLNLFSVVRFTQAALPHILKNDERAIVNISSVNARMPEMLLPIYGTTKAALNNLTKMLAGEFGPRNIRVNSISPGPVVTPLWQDPENGMAKTIGSFAAMDSEKVFEELPKMAGITLGKFAEAEDIANLAVFLASERASMITGADYVIDGNMIKTI</sequence>
<dbReference type="RefSeq" id="WP_068699259.1">
    <property type="nucleotide sequence ID" value="NZ_CP014167.1"/>
</dbReference>
<comment type="similarity">
    <text evidence="1">Belongs to the short-chain dehydrogenases/reductases (SDR) family.</text>
</comment>
<dbReference type="KEGG" id="pyg:AWM70_19695"/>
<name>A0A1B1N523_9BACL</name>
<dbReference type="FunFam" id="3.40.50.720:FF:000084">
    <property type="entry name" value="Short-chain dehydrogenase reductase"/>
    <property type="match status" value="1"/>
</dbReference>
<dbReference type="STRING" id="1462996.AWM70_19695"/>
<evidence type="ECO:0000256" key="2">
    <source>
        <dbReference type="ARBA" id="ARBA00023002"/>
    </source>
</evidence>